<dbReference type="AlphaFoldDB" id="A0A3A9W3G6"/>
<sequence>MPAPRTTTAAPGPIEVLTVPEAMAALRIKRGKVYDLIRTKQLTSFTIGRARRITADSVRAFIRRQIEEND</sequence>
<evidence type="ECO:0000313" key="4">
    <source>
        <dbReference type="Proteomes" id="UP000268652"/>
    </source>
</evidence>
<evidence type="ECO:0000259" key="1">
    <source>
        <dbReference type="Pfam" id="PF12728"/>
    </source>
</evidence>
<gene>
    <name evidence="3" type="ORF">D7318_04850</name>
    <name evidence="2" type="ORF">D7319_19700</name>
</gene>
<dbReference type="EMBL" id="RBDX01000016">
    <property type="protein sequence ID" value="RKN07292.1"/>
    <property type="molecule type" value="Genomic_DNA"/>
</dbReference>
<feature type="domain" description="Helix-turn-helix" evidence="1">
    <location>
        <begin position="16"/>
        <end position="65"/>
    </location>
</feature>
<dbReference type="InterPro" id="IPR041657">
    <property type="entry name" value="HTH_17"/>
</dbReference>
<dbReference type="NCBIfam" id="TIGR01764">
    <property type="entry name" value="excise"/>
    <property type="match status" value="1"/>
</dbReference>
<dbReference type="RefSeq" id="WP_120695569.1">
    <property type="nucleotide sequence ID" value="NZ_RBDX01000016.1"/>
</dbReference>
<protein>
    <submittedName>
        <fullName evidence="2">DNA-binding protein</fullName>
    </submittedName>
</protein>
<name>A0A3A9W3G6_9ACTN</name>
<dbReference type="OrthoDB" id="3789542at2"/>
<dbReference type="EMBL" id="RBDY01000002">
    <property type="protein sequence ID" value="RKN26692.1"/>
    <property type="molecule type" value="Genomic_DNA"/>
</dbReference>
<dbReference type="Proteomes" id="UP000275024">
    <property type="component" value="Unassembled WGS sequence"/>
</dbReference>
<evidence type="ECO:0000313" key="5">
    <source>
        <dbReference type="Proteomes" id="UP000275024"/>
    </source>
</evidence>
<comment type="caution">
    <text evidence="2">The sequence shown here is derived from an EMBL/GenBank/DDBJ whole genome shotgun (WGS) entry which is preliminary data.</text>
</comment>
<accession>A0A3A9W3G6</accession>
<dbReference type="GO" id="GO:0003677">
    <property type="term" value="F:DNA binding"/>
    <property type="evidence" value="ECO:0007669"/>
    <property type="project" value="UniProtKB-KW"/>
</dbReference>
<evidence type="ECO:0000313" key="2">
    <source>
        <dbReference type="EMBL" id="RKN07292.1"/>
    </source>
</evidence>
<keyword evidence="4" id="KW-1185">Reference proteome</keyword>
<dbReference type="Pfam" id="PF12728">
    <property type="entry name" value="HTH_17"/>
    <property type="match status" value="1"/>
</dbReference>
<reference evidence="4 5" key="1">
    <citation type="submission" date="2018-09" db="EMBL/GenBank/DDBJ databases">
        <title>Streptomyces sp. nov. DS1-2, an endophytic actinomycete isolated from roots of Dendrobium scabrilingue.</title>
        <authorList>
            <person name="Kuncharoen N."/>
            <person name="Kudo T."/>
            <person name="Ohkuma M."/>
            <person name="Yuki M."/>
            <person name="Tanasupawat S."/>
        </authorList>
    </citation>
    <scope>NUCLEOTIDE SEQUENCE [LARGE SCALE GENOMIC DNA]</scope>
    <source>
        <strain evidence="2 5">AZ1-7</strain>
        <strain evidence="3 4">DS1-2</strain>
    </source>
</reference>
<organism evidence="2 5">
    <name type="scientific">Streptomyces radicis</name>
    <dbReference type="NCBI Taxonomy" id="1750517"/>
    <lineage>
        <taxon>Bacteria</taxon>
        <taxon>Bacillati</taxon>
        <taxon>Actinomycetota</taxon>
        <taxon>Actinomycetes</taxon>
        <taxon>Kitasatosporales</taxon>
        <taxon>Streptomycetaceae</taxon>
        <taxon>Streptomyces</taxon>
    </lineage>
</organism>
<proteinExistence type="predicted"/>
<dbReference type="Proteomes" id="UP000268652">
    <property type="component" value="Unassembled WGS sequence"/>
</dbReference>
<evidence type="ECO:0000313" key="3">
    <source>
        <dbReference type="EMBL" id="RKN26692.1"/>
    </source>
</evidence>
<keyword evidence="2" id="KW-0238">DNA-binding</keyword>
<dbReference type="InterPro" id="IPR010093">
    <property type="entry name" value="SinI_DNA-bd"/>
</dbReference>